<keyword evidence="2" id="KW-0012">Acyltransferase</keyword>
<proteinExistence type="predicted"/>
<dbReference type="EMBL" id="JBHTHX010002178">
    <property type="protein sequence ID" value="MFD0890037.1"/>
    <property type="molecule type" value="Genomic_DNA"/>
</dbReference>
<dbReference type="SUPFAM" id="SSF55729">
    <property type="entry name" value="Acyl-CoA N-acyltransferases (Nat)"/>
    <property type="match status" value="1"/>
</dbReference>
<dbReference type="Gene3D" id="3.40.630.30">
    <property type="match status" value="1"/>
</dbReference>
<dbReference type="Pfam" id="PF00583">
    <property type="entry name" value="Acetyltransf_1"/>
    <property type="match status" value="1"/>
</dbReference>
<protein>
    <submittedName>
        <fullName evidence="2">GNAT family N-acetyltransferase</fullName>
        <ecNumber evidence="2">2.3.1.-</ecNumber>
    </submittedName>
</protein>
<organism evidence="2 3">
    <name type="scientific">Streptosporangium algeriense</name>
    <dbReference type="NCBI Taxonomy" id="1682748"/>
    <lineage>
        <taxon>Bacteria</taxon>
        <taxon>Bacillati</taxon>
        <taxon>Actinomycetota</taxon>
        <taxon>Actinomycetes</taxon>
        <taxon>Streptosporangiales</taxon>
        <taxon>Streptosporangiaceae</taxon>
        <taxon>Streptosporangium</taxon>
    </lineage>
</organism>
<dbReference type="PANTHER" id="PTHR41700:SF1">
    <property type="entry name" value="N-ACETYLTRANSFERASE DOMAIN-CONTAINING PROTEIN"/>
    <property type="match status" value="1"/>
</dbReference>
<accession>A0ABW3E3V0</accession>
<feature type="non-terminal residue" evidence="2">
    <location>
        <position position="186"/>
    </location>
</feature>
<feature type="domain" description="N-acetyltransferase" evidence="1">
    <location>
        <begin position="10"/>
        <end position="157"/>
    </location>
</feature>
<name>A0ABW3E3V0_9ACTN</name>
<evidence type="ECO:0000259" key="1">
    <source>
        <dbReference type="PROSITE" id="PS51186"/>
    </source>
</evidence>
<dbReference type="CDD" id="cd04301">
    <property type="entry name" value="NAT_SF"/>
    <property type="match status" value="1"/>
</dbReference>
<dbReference type="PROSITE" id="PS51186">
    <property type="entry name" value="GNAT"/>
    <property type="match status" value="1"/>
</dbReference>
<gene>
    <name evidence="2" type="ORF">ACFQ08_36305</name>
</gene>
<dbReference type="GO" id="GO:0016746">
    <property type="term" value="F:acyltransferase activity"/>
    <property type="evidence" value="ECO:0007669"/>
    <property type="project" value="UniProtKB-KW"/>
</dbReference>
<dbReference type="PANTHER" id="PTHR41700">
    <property type="entry name" value="GCN5-RELATED N-ACETYLTRANSFERASE"/>
    <property type="match status" value="1"/>
</dbReference>
<dbReference type="InterPro" id="IPR038764">
    <property type="entry name" value="GNAT_N_AcTrfase_prd"/>
</dbReference>
<keyword evidence="2" id="KW-0808">Transferase</keyword>
<evidence type="ECO:0000313" key="2">
    <source>
        <dbReference type="EMBL" id="MFD0890037.1"/>
    </source>
</evidence>
<dbReference type="InterPro" id="IPR000182">
    <property type="entry name" value="GNAT_dom"/>
</dbReference>
<dbReference type="InterPro" id="IPR016181">
    <property type="entry name" value="Acyl_CoA_acyltransferase"/>
</dbReference>
<dbReference type="EC" id="2.3.1.-" evidence="2"/>
<comment type="caution">
    <text evidence="2">The sequence shown here is derived from an EMBL/GenBank/DDBJ whole genome shotgun (WGS) entry which is preliminary data.</text>
</comment>
<sequence>MVELLASARAGVRLLSLHGTADLQRADRLLRQIWGTRPGDDPPISLDVMCAVAHIGGYVGGAFLDEELVGVAAGFLAADRSLHSHVAGVAAKARGLGVGLALKEHQRAWAAERGLVAISWTFDPLVRRNAYFNLVKLGAKVAEYLPDFYGPMSDGINDGDVSDRLFVTWPVTPDPAPAAGPSEAGA</sequence>
<keyword evidence="3" id="KW-1185">Reference proteome</keyword>
<dbReference type="Proteomes" id="UP001597024">
    <property type="component" value="Unassembled WGS sequence"/>
</dbReference>
<reference evidence="3" key="1">
    <citation type="journal article" date="2019" name="Int. J. Syst. Evol. Microbiol.">
        <title>The Global Catalogue of Microorganisms (GCM) 10K type strain sequencing project: providing services to taxonomists for standard genome sequencing and annotation.</title>
        <authorList>
            <consortium name="The Broad Institute Genomics Platform"/>
            <consortium name="The Broad Institute Genome Sequencing Center for Infectious Disease"/>
            <person name="Wu L."/>
            <person name="Ma J."/>
        </authorList>
    </citation>
    <scope>NUCLEOTIDE SEQUENCE [LARGE SCALE GENOMIC DNA]</scope>
    <source>
        <strain evidence="3">CCUG 62974</strain>
    </source>
</reference>
<evidence type="ECO:0000313" key="3">
    <source>
        <dbReference type="Proteomes" id="UP001597024"/>
    </source>
</evidence>